<feature type="region of interest" description="Disordered" evidence="2">
    <location>
        <begin position="57"/>
        <end position="90"/>
    </location>
</feature>
<dbReference type="RefSeq" id="WP_368005022.1">
    <property type="nucleotide sequence ID" value="NZ_JAMXFF010000003.1"/>
</dbReference>
<dbReference type="PANTHER" id="PTHR43405">
    <property type="entry name" value="GLYCOSYL HYDROLASE DIGH"/>
    <property type="match status" value="1"/>
</dbReference>
<comment type="caution">
    <text evidence="4">The sequence shown here is derived from an EMBL/GenBank/DDBJ whole genome shotgun (WGS) entry which is preliminary data.</text>
</comment>
<dbReference type="InterPro" id="IPR003790">
    <property type="entry name" value="GHL10"/>
</dbReference>
<gene>
    <name evidence="4" type="ORF">NG799_03100</name>
</gene>
<sequence>MIDRRYHLRKSLKKVQLWLDPIIYTHRGKGPSIPNRGQWVMGTVVVSLGLLSTPVPGAIAQPTPPGTNIPETSPSQTAPEMTPGRVPSQPLTENSALRLGVVRSSENQAQWEAIDARLRAAGLVYETIELDRLLDDAREANITVLFIPNISTWTVEQALALESLLSQGVHAIVSGPLGVNSAAGIRHALTATLGGTWQGQLSQPTLMEPLYCRTEMLCPSNWIPPEVNRIAIPGGILAPSGYNTEVMTTWGPAPGNPAVLVSDRTTFFGWEWGNHADVQYDSAWLRAALLRSELQRGPLVNRTVAGQENPPPPPESQAPSSPAQSEAEQLREAQMQRRQQPEAAPASSPVPAPAPVPQAPARPSPSDTLPSFPGSAVPSPSGTTGVEAVSPPGLDPAEETAPPGLRVEQGPLPIPSFQAIEMRRELENLLGRVETALITASVHAQGPEQARFETDEERTDKFSVASASLDSVGEKKETETGEAIAQIEQAFVPTHEAIATARSLLLEFPQLVQEQNYAGARAKWVEIRDLLWENYPTNGVLAQPEIRAIWLDRGSIVRAGSEQGLARIFDNLAATGINTVFFETVNAGYPIYPSQVAPQQNPLIANWDPLAVAVKLAHERGMELHAWIWTFAAGNQRHNVLLNLDPNYPGPVIAANPDWAGYTNQGQMIPPGQTKPFLDPANPEVRSYLLNLLEEIATRYDVDGVQLDYIRYPFQDPSAERTYGYGKVARQEFQNLTGVDPMTISPSDRDLWQQWTDFRVRQIDSFVSDASQLLRTLRSDLILSVAVFPLNPHDRRNKIQQNWEEWARRGEVDLVVPMTYAMDTNRLEQLAQPWINQEDLGAALILPAIRLLDLPEIIALDQIQALRNQSVGGYALFAAENLNPVLNGIFQRTQGPSALGDRTPIPYREPFAAAAARFTGLQREWQFLRDTEELSMREADLNKFEEKGLQLTQALEELASNPSGPNLEQARSVLREFRGQFLSWMNLYSLQKPYQIETWENRLQTLEDLLSYGDQFLLQR</sequence>
<keyword evidence="1" id="KW-0732">Signal</keyword>
<evidence type="ECO:0000313" key="4">
    <source>
        <dbReference type="EMBL" id="MCT7965319.1"/>
    </source>
</evidence>
<dbReference type="InterPro" id="IPR052177">
    <property type="entry name" value="Divisome_Glycosyl_Hydrolase"/>
</dbReference>
<dbReference type="Pfam" id="PF02638">
    <property type="entry name" value="GHL10"/>
    <property type="match status" value="1"/>
</dbReference>
<dbReference type="Proteomes" id="UP001525890">
    <property type="component" value="Unassembled WGS sequence"/>
</dbReference>
<feature type="domain" description="Glycosyl hydrolase-like 10" evidence="3">
    <location>
        <begin position="545"/>
        <end position="840"/>
    </location>
</feature>
<accession>A0ABT2MKP5</accession>
<name>A0ABT2MKP5_9CYAN</name>
<feature type="compositionally biased region" description="Low complexity" evidence="2">
    <location>
        <begin position="317"/>
        <end position="327"/>
    </location>
</feature>
<dbReference type="PANTHER" id="PTHR43405:SF1">
    <property type="entry name" value="GLYCOSYL HYDROLASE DIGH"/>
    <property type="match status" value="1"/>
</dbReference>
<dbReference type="Gene3D" id="3.20.20.80">
    <property type="entry name" value="Glycosidases"/>
    <property type="match status" value="1"/>
</dbReference>
<reference evidence="4 5" key="1">
    <citation type="journal article" date="2022" name="Front. Microbiol.">
        <title>High genomic differentiation and limited gene flow indicate recent cryptic speciation within the genus Laspinema (cyanobacteria).</title>
        <authorList>
            <person name="Stanojkovic A."/>
            <person name="Skoupy S."/>
            <person name="Skaloud P."/>
            <person name="Dvorak P."/>
        </authorList>
    </citation>
    <scope>NUCLEOTIDE SEQUENCE [LARGE SCALE GENOMIC DNA]</scope>
    <source>
        <strain evidence="4 5">D2a</strain>
    </source>
</reference>
<organism evidence="4 5">
    <name type="scientific">Laspinema palackyanum D2a</name>
    <dbReference type="NCBI Taxonomy" id="2953684"/>
    <lineage>
        <taxon>Bacteria</taxon>
        <taxon>Bacillati</taxon>
        <taxon>Cyanobacteriota</taxon>
        <taxon>Cyanophyceae</taxon>
        <taxon>Oscillatoriophycideae</taxon>
        <taxon>Oscillatoriales</taxon>
        <taxon>Laspinemataceae</taxon>
        <taxon>Laspinema</taxon>
        <taxon>Laspinema palackyanum</taxon>
    </lineage>
</organism>
<evidence type="ECO:0000259" key="3">
    <source>
        <dbReference type="Pfam" id="PF02638"/>
    </source>
</evidence>
<dbReference type="EMBL" id="JAMXFF010000003">
    <property type="protein sequence ID" value="MCT7965319.1"/>
    <property type="molecule type" value="Genomic_DNA"/>
</dbReference>
<feature type="region of interest" description="Disordered" evidence="2">
    <location>
        <begin position="303"/>
        <end position="411"/>
    </location>
</feature>
<keyword evidence="5" id="KW-1185">Reference proteome</keyword>
<evidence type="ECO:0000256" key="1">
    <source>
        <dbReference type="ARBA" id="ARBA00022729"/>
    </source>
</evidence>
<proteinExistence type="predicted"/>
<feature type="compositionally biased region" description="Polar residues" evidence="2">
    <location>
        <begin position="69"/>
        <end position="79"/>
    </location>
</feature>
<dbReference type="SUPFAM" id="SSF51445">
    <property type="entry name" value="(Trans)glycosidases"/>
    <property type="match status" value="1"/>
</dbReference>
<protein>
    <submittedName>
        <fullName evidence="4">Family 10 glycosylhydrolase</fullName>
    </submittedName>
</protein>
<evidence type="ECO:0000256" key="2">
    <source>
        <dbReference type="SAM" id="MobiDB-lite"/>
    </source>
</evidence>
<feature type="compositionally biased region" description="Pro residues" evidence="2">
    <location>
        <begin position="348"/>
        <end position="363"/>
    </location>
</feature>
<evidence type="ECO:0000313" key="5">
    <source>
        <dbReference type="Proteomes" id="UP001525890"/>
    </source>
</evidence>
<dbReference type="InterPro" id="IPR017853">
    <property type="entry name" value="GH"/>
</dbReference>